<evidence type="ECO:0000256" key="2">
    <source>
        <dbReference type="ARBA" id="ARBA00013846"/>
    </source>
</evidence>
<evidence type="ECO:0000313" key="4">
    <source>
        <dbReference type="EMBL" id="CAB0017250.1"/>
    </source>
</evidence>
<dbReference type="PANTHER" id="PTHR31716">
    <property type="entry name" value="PROTEIN FMC1 HOMOLOG"/>
    <property type="match status" value="1"/>
</dbReference>
<keyword evidence="5" id="KW-1185">Reference proteome</keyword>
<dbReference type="Pfam" id="PF13233">
    <property type="entry name" value="Complex1_LYR_2"/>
    <property type="match status" value="1"/>
</dbReference>
<comment type="similarity">
    <text evidence="1">Belongs to the FMC1 family.</text>
</comment>
<dbReference type="Proteomes" id="UP000479000">
    <property type="component" value="Unassembled WGS sequence"/>
</dbReference>
<dbReference type="AlphaFoldDB" id="A0A6H5HKU1"/>
<dbReference type="EMBL" id="CADCXU010031055">
    <property type="protein sequence ID" value="CAB0017250.1"/>
    <property type="molecule type" value="Genomic_DNA"/>
</dbReference>
<proteinExistence type="inferred from homology"/>
<evidence type="ECO:0000256" key="1">
    <source>
        <dbReference type="ARBA" id="ARBA00009058"/>
    </source>
</evidence>
<sequence>MNTHLKCLRHLLSEIRQATSDRKLKDTPVVSYIFHQYKRFQVTDQQLCKAQDEMACLANTYVTYLQSVRKYKDLLTSYQSAGERSVEKTAEMVGFKLPHDPK</sequence>
<dbReference type="CDD" id="cd20271">
    <property type="entry name" value="Complex1_LYR_FMC1"/>
    <property type="match status" value="1"/>
</dbReference>
<dbReference type="InterPro" id="IPR037667">
    <property type="entry name" value="FMC1_homologue"/>
</dbReference>
<protein>
    <recommendedName>
        <fullName evidence="2">Protein FMC1 homolog</fullName>
    </recommendedName>
</protein>
<dbReference type="EMBL" id="CADCXU010027544">
    <property type="protein sequence ID" value="CAB0014237.1"/>
    <property type="molecule type" value="Genomic_DNA"/>
</dbReference>
<dbReference type="GO" id="GO:0005739">
    <property type="term" value="C:mitochondrion"/>
    <property type="evidence" value="ECO:0007669"/>
    <property type="project" value="TreeGrafter"/>
</dbReference>
<dbReference type="OrthoDB" id="551431at2759"/>
<evidence type="ECO:0000313" key="3">
    <source>
        <dbReference type="EMBL" id="CAB0014237.1"/>
    </source>
</evidence>
<gene>
    <name evidence="3" type="ORF">NTEN_LOCUS18690</name>
    <name evidence="4" type="ORF">NTEN_LOCUS21285</name>
</gene>
<dbReference type="PANTHER" id="PTHR31716:SF1">
    <property type="entry name" value="PROTEIN FMC1 HOMOLOG"/>
    <property type="match status" value="1"/>
</dbReference>
<name>A0A6H5HKU1_9HEMI</name>
<organism evidence="4 5">
    <name type="scientific">Nesidiocoris tenuis</name>
    <dbReference type="NCBI Taxonomy" id="355587"/>
    <lineage>
        <taxon>Eukaryota</taxon>
        <taxon>Metazoa</taxon>
        <taxon>Ecdysozoa</taxon>
        <taxon>Arthropoda</taxon>
        <taxon>Hexapoda</taxon>
        <taxon>Insecta</taxon>
        <taxon>Pterygota</taxon>
        <taxon>Neoptera</taxon>
        <taxon>Paraneoptera</taxon>
        <taxon>Hemiptera</taxon>
        <taxon>Heteroptera</taxon>
        <taxon>Panheteroptera</taxon>
        <taxon>Cimicomorpha</taxon>
        <taxon>Miridae</taxon>
        <taxon>Dicyphina</taxon>
        <taxon>Nesidiocoris</taxon>
    </lineage>
</organism>
<accession>A0A6H5HKU1</accession>
<reference evidence="4 5" key="1">
    <citation type="submission" date="2020-02" db="EMBL/GenBank/DDBJ databases">
        <authorList>
            <person name="Ferguson B K."/>
        </authorList>
    </citation>
    <scope>NUCLEOTIDE SEQUENCE [LARGE SCALE GENOMIC DNA]</scope>
</reference>
<evidence type="ECO:0000313" key="5">
    <source>
        <dbReference type="Proteomes" id="UP000479000"/>
    </source>
</evidence>